<dbReference type="STRING" id="3641.A0A061FC44"/>
<dbReference type="GO" id="GO:0006355">
    <property type="term" value="P:regulation of DNA-templated transcription"/>
    <property type="evidence" value="ECO:0000318"/>
    <property type="project" value="GO_Central"/>
</dbReference>
<feature type="chain" id="PRO_5001601848" evidence="10">
    <location>
        <begin position="20"/>
        <end position="365"/>
    </location>
</feature>
<dbReference type="InterPro" id="IPR000315">
    <property type="entry name" value="Znf_B-box"/>
</dbReference>
<reference evidence="12 13" key="1">
    <citation type="journal article" date="2013" name="Genome Biol.">
        <title>The genome sequence of the most widely cultivated cacao type and its use to identify candidate genes regulating pod color.</title>
        <authorList>
            <person name="Motamayor J.C."/>
            <person name="Mockaitis K."/>
            <person name="Schmutz J."/>
            <person name="Haiminen N."/>
            <person name="Iii D.L."/>
            <person name="Cornejo O."/>
            <person name="Findley S.D."/>
            <person name="Zheng P."/>
            <person name="Utro F."/>
            <person name="Royaert S."/>
            <person name="Saski C."/>
            <person name="Jenkins J."/>
            <person name="Podicheti R."/>
            <person name="Zhao M."/>
            <person name="Scheffler B.E."/>
            <person name="Stack J.C."/>
            <person name="Feltus F.A."/>
            <person name="Mustiga G.M."/>
            <person name="Amores F."/>
            <person name="Phillips W."/>
            <person name="Marelli J.P."/>
            <person name="May G.D."/>
            <person name="Shapiro H."/>
            <person name="Ma J."/>
            <person name="Bustamante C.D."/>
            <person name="Schnell R.J."/>
            <person name="Main D."/>
            <person name="Gilbert D."/>
            <person name="Parida L."/>
            <person name="Kuhn D.N."/>
        </authorList>
    </citation>
    <scope>NUCLEOTIDE SEQUENCE [LARGE SCALE GENOMIC DNA]</scope>
    <source>
        <strain evidence="13">cv. Matina 1-6</strain>
    </source>
</reference>
<evidence type="ECO:0000313" key="13">
    <source>
        <dbReference type="Proteomes" id="UP000026915"/>
    </source>
</evidence>
<evidence type="ECO:0000256" key="5">
    <source>
        <dbReference type="ARBA" id="ARBA00022833"/>
    </source>
</evidence>
<feature type="domain" description="B box-type" evidence="11">
    <location>
        <begin position="111"/>
        <end position="158"/>
    </location>
</feature>
<accession>A0A061FC44</accession>
<dbReference type="PANTHER" id="PTHR31832:SF52">
    <property type="entry name" value="B-BOX ZINC FINGER PROTEIN 21"/>
    <property type="match status" value="1"/>
</dbReference>
<organism evidence="12 13">
    <name type="scientific">Theobroma cacao</name>
    <name type="common">Cacao</name>
    <name type="synonym">Cocoa</name>
    <dbReference type="NCBI Taxonomy" id="3641"/>
    <lineage>
        <taxon>Eukaryota</taxon>
        <taxon>Viridiplantae</taxon>
        <taxon>Streptophyta</taxon>
        <taxon>Embryophyta</taxon>
        <taxon>Tracheophyta</taxon>
        <taxon>Spermatophyta</taxon>
        <taxon>Magnoliopsida</taxon>
        <taxon>eudicotyledons</taxon>
        <taxon>Gunneridae</taxon>
        <taxon>Pentapetalae</taxon>
        <taxon>rosids</taxon>
        <taxon>malvids</taxon>
        <taxon>Malvales</taxon>
        <taxon>Malvaceae</taxon>
        <taxon>Byttnerioideae</taxon>
        <taxon>Theobroma</taxon>
    </lineage>
</organism>
<dbReference type="Proteomes" id="UP000026915">
    <property type="component" value="Chromosome 8"/>
</dbReference>
<keyword evidence="10" id="KW-0732">Signal</keyword>
<protein>
    <submittedName>
        <fullName evidence="12">Salt tolerance 2, putative isoform 1</fullName>
    </submittedName>
</protein>
<evidence type="ECO:0000256" key="6">
    <source>
        <dbReference type="ARBA" id="ARBA00023015"/>
    </source>
</evidence>
<dbReference type="Gramene" id="EOY14910">
    <property type="protein sequence ID" value="EOY14910"/>
    <property type="gene ID" value="TCM_034151"/>
</dbReference>
<gene>
    <name evidence="12" type="ORF">TCM_034151</name>
</gene>
<name>A0A061FC44_THECC</name>
<dbReference type="InParanoid" id="A0A061FC44"/>
<evidence type="ECO:0000256" key="9">
    <source>
        <dbReference type="PROSITE-ProRule" id="PRU00024"/>
    </source>
</evidence>
<feature type="domain" description="B box-type" evidence="11">
    <location>
        <begin position="57"/>
        <end position="104"/>
    </location>
</feature>
<dbReference type="FunCoup" id="A0A061FC44">
    <property type="interactions" value="317"/>
</dbReference>
<dbReference type="InterPro" id="IPR051979">
    <property type="entry name" value="B-box_zinc_finger"/>
</dbReference>
<evidence type="ECO:0000256" key="8">
    <source>
        <dbReference type="ARBA" id="ARBA00023242"/>
    </source>
</evidence>
<evidence type="ECO:0000256" key="3">
    <source>
        <dbReference type="ARBA" id="ARBA00022737"/>
    </source>
</evidence>
<dbReference type="HOGENOM" id="CLU_025298_4_0_1"/>
<dbReference type="GO" id="GO:0005634">
    <property type="term" value="C:nucleus"/>
    <property type="evidence" value="ECO:0000318"/>
    <property type="project" value="GO_Central"/>
</dbReference>
<evidence type="ECO:0000256" key="10">
    <source>
        <dbReference type="SAM" id="SignalP"/>
    </source>
</evidence>
<evidence type="ECO:0000313" key="12">
    <source>
        <dbReference type="EMBL" id="EOY14910.1"/>
    </source>
</evidence>
<evidence type="ECO:0000259" key="11">
    <source>
        <dbReference type="PROSITE" id="PS50119"/>
    </source>
</evidence>
<keyword evidence="5" id="KW-0862">Zinc</keyword>
<evidence type="ECO:0000256" key="2">
    <source>
        <dbReference type="ARBA" id="ARBA00022723"/>
    </source>
</evidence>
<evidence type="ECO:0000256" key="4">
    <source>
        <dbReference type="ARBA" id="ARBA00022771"/>
    </source>
</evidence>
<dbReference type="FunFam" id="3.30.160.60:FF:000856">
    <property type="entry name" value="B-box zinc finger protein 21"/>
    <property type="match status" value="1"/>
</dbReference>
<proteinExistence type="predicted"/>
<dbReference type="GO" id="GO:0009640">
    <property type="term" value="P:photomorphogenesis"/>
    <property type="evidence" value="ECO:0000318"/>
    <property type="project" value="GO_Central"/>
</dbReference>
<dbReference type="SMART" id="SM00336">
    <property type="entry name" value="BBOX"/>
    <property type="match status" value="2"/>
</dbReference>
<comment type="subcellular location">
    <subcellularLocation>
        <location evidence="1">Nucleus</location>
    </subcellularLocation>
</comment>
<dbReference type="PROSITE" id="PS50119">
    <property type="entry name" value="ZF_BBOX"/>
    <property type="match status" value="2"/>
</dbReference>
<keyword evidence="3" id="KW-0677">Repeat</keyword>
<feature type="signal peptide" evidence="10">
    <location>
        <begin position="1"/>
        <end position="19"/>
    </location>
</feature>
<evidence type="ECO:0000256" key="1">
    <source>
        <dbReference type="ARBA" id="ARBA00004123"/>
    </source>
</evidence>
<dbReference type="GO" id="GO:0008270">
    <property type="term" value="F:zinc ion binding"/>
    <property type="evidence" value="ECO:0007669"/>
    <property type="project" value="UniProtKB-KW"/>
</dbReference>
<keyword evidence="2" id="KW-0479">Metal-binding</keyword>
<keyword evidence="6" id="KW-0805">Transcription regulation</keyword>
<keyword evidence="13" id="KW-1185">Reference proteome</keyword>
<dbReference type="eggNOG" id="ENOG502QUWE">
    <property type="taxonomic scope" value="Eukaryota"/>
</dbReference>
<evidence type="ECO:0000256" key="7">
    <source>
        <dbReference type="ARBA" id="ARBA00023163"/>
    </source>
</evidence>
<dbReference type="CDD" id="cd19821">
    <property type="entry name" value="Bbox1_BBX-like"/>
    <property type="match status" value="2"/>
</dbReference>
<dbReference type="OMA" id="KAPTICT"/>
<dbReference type="Gene3D" id="3.30.160.60">
    <property type="entry name" value="Classic Zinc Finger"/>
    <property type="match status" value="1"/>
</dbReference>
<dbReference type="AlphaFoldDB" id="A0A061FC44"/>
<dbReference type="InterPro" id="IPR049808">
    <property type="entry name" value="CONSTANS-like_Bbox1"/>
</dbReference>
<dbReference type="PANTHER" id="PTHR31832">
    <property type="entry name" value="B-BOX ZINC FINGER PROTEIN 22"/>
    <property type="match status" value="1"/>
</dbReference>
<keyword evidence="4 9" id="KW-0863">Zinc-finger</keyword>
<dbReference type="EMBL" id="CM001886">
    <property type="protein sequence ID" value="EOY14910.1"/>
    <property type="molecule type" value="Genomic_DNA"/>
</dbReference>
<keyword evidence="8" id="KW-0539">Nucleus</keyword>
<dbReference type="Pfam" id="PF00643">
    <property type="entry name" value="zf-B_box"/>
    <property type="match status" value="2"/>
</dbReference>
<dbReference type="GO" id="GO:0000976">
    <property type="term" value="F:transcription cis-regulatory region binding"/>
    <property type="evidence" value="ECO:0007669"/>
    <property type="project" value="UniProtKB-ARBA"/>
</dbReference>
<sequence>MNPHYVTAILFYSLLSTDALITLSSQLFWGSKLPQSLTQYSLSEREIGSKEIKQIKQMKIQCDVCSKEEASVFCTADEAALCDACDHRVHHANKLASKHQRFSLLHPASSKQAPLCDICQEKRAFLFCQQDRAILCRDCDVPIHAANEHTQKHNRFLLTGVKLSATSALYTSSSSSSIASLSTGCDSVPEFESQPSIKNPVSASPTNLNPFSLAKSSPVSTTAAAVTNKSGGDNLLANEGGGSTSSISEYLIEMLPGWHFEDFLDSSSPPFGFCKSDDGMLPFSDADLESNKSSFSPESLGLWVPQSPSALYPPQYSSTMGGQIGFKETKEIIGMKANRRWTDDAFTVPQISLPSTGSKRTRPLW</sequence>
<keyword evidence="7" id="KW-0804">Transcription</keyword>